<evidence type="ECO:0000256" key="9">
    <source>
        <dbReference type="SAM" id="SignalP"/>
    </source>
</evidence>
<keyword evidence="4 8" id="KW-1133">Transmembrane helix</keyword>
<dbReference type="InterPro" id="IPR052192">
    <property type="entry name" value="Insect_Ionotropic_Sensory_Rcpt"/>
</dbReference>
<evidence type="ECO:0000256" key="5">
    <source>
        <dbReference type="ARBA" id="ARBA00023136"/>
    </source>
</evidence>
<dbReference type="SUPFAM" id="SSF53850">
    <property type="entry name" value="Periplasmic binding protein-like II"/>
    <property type="match status" value="1"/>
</dbReference>
<comment type="subcellular location">
    <subcellularLocation>
        <location evidence="1">Cell membrane</location>
        <topology evidence="1">Multi-pass membrane protein</topology>
    </subcellularLocation>
</comment>
<dbReference type="InParanoid" id="A0A2J7QZ45"/>
<dbReference type="GO" id="GO:0005886">
    <property type="term" value="C:plasma membrane"/>
    <property type="evidence" value="ECO:0007669"/>
    <property type="project" value="UniProtKB-SubCell"/>
</dbReference>
<feature type="chain" id="PRO_5014387817" description="Ionotropic glutamate receptor C-terminal domain-containing protein" evidence="9">
    <location>
        <begin position="20"/>
        <end position="665"/>
    </location>
</feature>
<keyword evidence="2" id="KW-1003">Cell membrane</keyword>
<dbReference type="OrthoDB" id="6506757at2759"/>
<evidence type="ECO:0008006" key="12">
    <source>
        <dbReference type="Google" id="ProtNLM"/>
    </source>
</evidence>
<evidence type="ECO:0000256" key="6">
    <source>
        <dbReference type="ARBA" id="ARBA00023170"/>
    </source>
</evidence>
<sequence length="665" mass="75946">MRTFFLTCAMLQLVTSVRGEILTAEQRHMALCLRSIIHRNFAPGQSLFVSLPSKECHGTLQRCDCLQLVNFFLEDIHQDTLWPFHVSRRDFVTLKVTEEQLRIHHNYVIFTWSEEVHGDVTGTLVTQLEELKTSVSWNPRARFFVVVTVNDARPTHLLALNICEKMWNSSRIINVVIAIPNHDDQLLHGEINVLDLYTWFPYETSICAEPTRVVLMDRCLYANNGQLSNTKHLFPNKIPNNFQGCPIRVSTSELIPYVISKTNYTDSDGNIIYRYRGLEMEYLLLLAEATNLTVLYLPPAKGDVKDTHLQQLVEVNSGISDVAIGHFPLNLILTAYADPTITIVFDTLRWYVPCPKPVARMEKVTGVYTSPVWCSIALVFILIALVFWRSANVTYSALVTELQSYRELSSCVYVVWCVSLGFPVPEMPRTARLRAIFSIFLCYCFVMGIVFQGHFISFLVSPGYHNQISNFDELLDSGLPSGKDENLDSFMRLAKYYEQDKFESYIDCSVRHKCLERLFTDGDITMLSPVADVMYVLSHIGLVQNGKLICTLDDNTFPLDISLYLTKGHPLLDVFNTVITRCTEAGLVTKYWSDLIFYNHLQHLGKSKAPSCEVCSGMYFVFSLSHLKIAFVVLVFGFMLSVIVFLAELVYHSKSYILADIRYER</sequence>
<dbReference type="Proteomes" id="UP000235965">
    <property type="component" value="Unassembled WGS sequence"/>
</dbReference>
<keyword evidence="6" id="KW-0675">Receptor</keyword>
<dbReference type="FunCoup" id="A0A2J7QZ45">
    <property type="interactions" value="87"/>
</dbReference>
<feature type="transmembrane region" description="Helical" evidence="8">
    <location>
        <begin position="370"/>
        <end position="388"/>
    </location>
</feature>
<keyword evidence="5 8" id="KW-0472">Membrane</keyword>
<evidence type="ECO:0000256" key="1">
    <source>
        <dbReference type="ARBA" id="ARBA00004651"/>
    </source>
</evidence>
<comment type="caution">
    <text evidence="10">The sequence shown here is derived from an EMBL/GenBank/DDBJ whole genome shotgun (WGS) entry which is preliminary data.</text>
</comment>
<keyword evidence="7" id="KW-0325">Glycoprotein</keyword>
<gene>
    <name evidence="10" type="ORF">B7P43_G07680</name>
</gene>
<dbReference type="Gene3D" id="1.10.287.70">
    <property type="match status" value="1"/>
</dbReference>
<accession>A0A2J7QZ45</accession>
<feature type="transmembrane region" description="Helical" evidence="8">
    <location>
        <begin position="436"/>
        <end position="460"/>
    </location>
</feature>
<keyword evidence="9" id="KW-0732">Signal</keyword>
<evidence type="ECO:0000256" key="7">
    <source>
        <dbReference type="ARBA" id="ARBA00023180"/>
    </source>
</evidence>
<dbReference type="PANTHER" id="PTHR42643:SF30">
    <property type="entry name" value="IONOTROPIC RECEPTOR 40A-RELATED"/>
    <property type="match status" value="1"/>
</dbReference>
<name>A0A2J7QZ45_9NEOP</name>
<keyword evidence="3 8" id="KW-0812">Transmembrane</keyword>
<evidence type="ECO:0000256" key="3">
    <source>
        <dbReference type="ARBA" id="ARBA00022692"/>
    </source>
</evidence>
<dbReference type="EMBL" id="NEVH01009076">
    <property type="protein sequence ID" value="PNF33852.1"/>
    <property type="molecule type" value="Genomic_DNA"/>
</dbReference>
<evidence type="ECO:0000313" key="10">
    <source>
        <dbReference type="EMBL" id="PNF33852.1"/>
    </source>
</evidence>
<dbReference type="STRING" id="105785.A0A2J7QZ45"/>
<organism evidence="10 11">
    <name type="scientific">Cryptotermes secundus</name>
    <dbReference type="NCBI Taxonomy" id="105785"/>
    <lineage>
        <taxon>Eukaryota</taxon>
        <taxon>Metazoa</taxon>
        <taxon>Ecdysozoa</taxon>
        <taxon>Arthropoda</taxon>
        <taxon>Hexapoda</taxon>
        <taxon>Insecta</taxon>
        <taxon>Pterygota</taxon>
        <taxon>Neoptera</taxon>
        <taxon>Polyneoptera</taxon>
        <taxon>Dictyoptera</taxon>
        <taxon>Blattodea</taxon>
        <taxon>Blattoidea</taxon>
        <taxon>Termitoidae</taxon>
        <taxon>Kalotermitidae</taxon>
        <taxon>Cryptotermitinae</taxon>
        <taxon>Cryptotermes</taxon>
    </lineage>
</organism>
<keyword evidence="11" id="KW-1185">Reference proteome</keyword>
<reference evidence="10 11" key="1">
    <citation type="submission" date="2017-12" db="EMBL/GenBank/DDBJ databases">
        <title>Hemimetabolous genomes reveal molecular basis of termite eusociality.</title>
        <authorList>
            <person name="Harrison M.C."/>
            <person name="Jongepier E."/>
            <person name="Robertson H.M."/>
            <person name="Arning N."/>
            <person name="Bitard-Feildel T."/>
            <person name="Chao H."/>
            <person name="Childers C.P."/>
            <person name="Dinh H."/>
            <person name="Doddapaneni H."/>
            <person name="Dugan S."/>
            <person name="Gowin J."/>
            <person name="Greiner C."/>
            <person name="Han Y."/>
            <person name="Hu H."/>
            <person name="Hughes D.S.T."/>
            <person name="Huylmans A.-K."/>
            <person name="Kemena C."/>
            <person name="Kremer L.P.M."/>
            <person name="Lee S.L."/>
            <person name="Lopez-Ezquerra A."/>
            <person name="Mallet L."/>
            <person name="Monroy-Kuhn J.M."/>
            <person name="Moser A."/>
            <person name="Murali S.C."/>
            <person name="Muzny D.M."/>
            <person name="Otani S."/>
            <person name="Piulachs M.-D."/>
            <person name="Poelchau M."/>
            <person name="Qu J."/>
            <person name="Schaub F."/>
            <person name="Wada-Katsumata A."/>
            <person name="Worley K.C."/>
            <person name="Xie Q."/>
            <person name="Ylla G."/>
            <person name="Poulsen M."/>
            <person name="Gibbs R.A."/>
            <person name="Schal C."/>
            <person name="Richards S."/>
            <person name="Belles X."/>
            <person name="Korb J."/>
            <person name="Bornberg-Bauer E."/>
        </authorList>
    </citation>
    <scope>NUCLEOTIDE SEQUENCE [LARGE SCALE GENOMIC DNA]</scope>
    <source>
        <tissue evidence="10">Whole body</tissue>
    </source>
</reference>
<feature type="signal peptide" evidence="9">
    <location>
        <begin position="1"/>
        <end position="19"/>
    </location>
</feature>
<evidence type="ECO:0000256" key="2">
    <source>
        <dbReference type="ARBA" id="ARBA00022475"/>
    </source>
</evidence>
<dbReference type="AlphaFoldDB" id="A0A2J7QZ45"/>
<protein>
    <recommendedName>
        <fullName evidence="12">Ionotropic glutamate receptor C-terminal domain-containing protein</fullName>
    </recommendedName>
</protein>
<evidence type="ECO:0000256" key="4">
    <source>
        <dbReference type="ARBA" id="ARBA00022989"/>
    </source>
</evidence>
<dbReference type="PANTHER" id="PTHR42643">
    <property type="entry name" value="IONOTROPIC RECEPTOR 20A-RELATED"/>
    <property type="match status" value="1"/>
</dbReference>
<feature type="transmembrane region" description="Helical" evidence="8">
    <location>
        <begin position="629"/>
        <end position="651"/>
    </location>
</feature>
<evidence type="ECO:0000256" key="8">
    <source>
        <dbReference type="SAM" id="Phobius"/>
    </source>
</evidence>
<proteinExistence type="predicted"/>
<evidence type="ECO:0000313" key="11">
    <source>
        <dbReference type="Proteomes" id="UP000235965"/>
    </source>
</evidence>